<keyword evidence="1" id="KW-0812">Transmembrane</keyword>
<feature type="transmembrane region" description="Helical" evidence="1">
    <location>
        <begin position="49"/>
        <end position="67"/>
    </location>
</feature>
<feature type="transmembrane region" description="Helical" evidence="1">
    <location>
        <begin position="12"/>
        <end position="37"/>
    </location>
</feature>
<keyword evidence="1" id="KW-0472">Membrane</keyword>
<name>A0A3P6FEA2_BRAOL</name>
<protein>
    <submittedName>
        <fullName evidence="2">Uncharacterized protein</fullName>
    </submittedName>
</protein>
<evidence type="ECO:0000313" key="2">
    <source>
        <dbReference type="EMBL" id="VDD56127.1"/>
    </source>
</evidence>
<accession>A0A3P6FEA2</accession>
<dbReference type="EMBL" id="LR031879">
    <property type="protein sequence ID" value="VDD56127.1"/>
    <property type="molecule type" value="Genomic_DNA"/>
</dbReference>
<dbReference type="AlphaFoldDB" id="A0A3P6FEA2"/>
<organism evidence="2">
    <name type="scientific">Brassica oleracea</name>
    <name type="common">Wild cabbage</name>
    <dbReference type="NCBI Taxonomy" id="3712"/>
    <lineage>
        <taxon>Eukaryota</taxon>
        <taxon>Viridiplantae</taxon>
        <taxon>Streptophyta</taxon>
        <taxon>Embryophyta</taxon>
        <taxon>Tracheophyta</taxon>
        <taxon>Spermatophyta</taxon>
        <taxon>Magnoliopsida</taxon>
        <taxon>eudicotyledons</taxon>
        <taxon>Gunneridae</taxon>
        <taxon>Pentapetalae</taxon>
        <taxon>rosids</taxon>
        <taxon>malvids</taxon>
        <taxon>Brassicales</taxon>
        <taxon>Brassicaceae</taxon>
        <taxon>Brassiceae</taxon>
        <taxon>Brassica</taxon>
    </lineage>
</organism>
<sequence>MFDGPHGCSKYFFLTYGFLRYLSTFPCFIYFILSLISSKDTTKYNGLRYIYSLYILFLLFTAFCWPTHSFTQVRRRQEVAEAGRRKLEQFRKQKASQSPPPHSLMLLIQMDLMFHLQSLMKLRLTPSLHFLFDMCYLHPKKDGSKERSQRDDFEMKNTDIFISENTPPDRINGRVIMKKPQTRTVSEI</sequence>
<reference evidence="2" key="1">
    <citation type="submission" date="2018-11" db="EMBL/GenBank/DDBJ databases">
        <authorList>
            <consortium name="Genoscope - CEA"/>
            <person name="William W."/>
        </authorList>
    </citation>
    <scope>NUCLEOTIDE SEQUENCE</scope>
</reference>
<proteinExistence type="predicted"/>
<keyword evidence="1" id="KW-1133">Transmembrane helix</keyword>
<evidence type="ECO:0000256" key="1">
    <source>
        <dbReference type="SAM" id="Phobius"/>
    </source>
</evidence>
<gene>
    <name evidence="2" type="ORF">BOLC8T49356H</name>
</gene>